<organism evidence="1 2">
    <name type="scientific">Dipteronia dyeriana</name>
    <dbReference type="NCBI Taxonomy" id="168575"/>
    <lineage>
        <taxon>Eukaryota</taxon>
        <taxon>Viridiplantae</taxon>
        <taxon>Streptophyta</taxon>
        <taxon>Embryophyta</taxon>
        <taxon>Tracheophyta</taxon>
        <taxon>Spermatophyta</taxon>
        <taxon>Magnoliopsida</taxon>
        <taxon>eudicotyledons</taxon>
        <taxon>Gunneridae</taxon>
        <taxon>Pentapetalae</taxon>
        <taxon>rosids</taxon>
        <taxon>malvids</taxon>
        <taxon>Sapindales</taxon>
        <taxon>Sapindaceae</taxon>
        <taxon>Hippocastanoideae</taxon>
        <taxon>Acereae</taxon>
        <taxon>Dipteronia</taxon>
    </lineage>
</organism>
<evidence type="ECO:0000313" key="1">
    <source>
        <dbReference type="EMBL" id="KAK2641033.1"/>
    </source>
</evidence>
<reference evidence="1" key="1">
    <citation type="journal article" date="2023" name="Plant J.">
        <title>Genome sequences and population genomics provide insights into the demographic history, inbreeding, and mutation load of two 'living fossil' tree species of Dipteronia.</title>
        <authorList>
            <person name="Feng Y."/>
            <person name="Comes H.P."/>
            <person name="Chen J."/>
            <person name="Zhu S."/>
            <person name="Lu R."/>
            <person name="Zhang X."/>
            <person name="Li P."/>
            <person name="Qiu J."/>
            <person name="Olsen K.M."/>
            <person name="Qiu Y."/>
        </authorList>
    </citation>
    <scope>NUCLEOTIDE SEQUENCE</scope>
    <source>
        <strain evidence="1">KIB01</strain>
    </source>
</reference>
<keyword evidence="2" id="KW-1185">Reference proteome</keyword>
<protein>
    <submittedName>
        <fullName evidence="1">Uncharacterized protein</fullName>
    </submittedName>
</protein>
<dbReference type="AlphaFoldDB" id="A0AAD9TSP7"/>
<gene>
    <name evidence="1" type="ORF">Ddye_022796</name>
</gene>
<sequence>MNWIFRVRDVVATISGFFLNSETFDECPAFGFNANQYWVEYLPTDLVLLAPAKVADPESLFRFSFTGKTVNRDYSQRDFLSSVMAQTNVVMPQNHPLLSAFGGLDTTRVGDYWQIWPVESSNKSIDDYLGLRTVIANTFVPKS</sequence>
<accession>A0AAD9TSP7</accession>
<proteinExistence type="predicted"/>
<name>A0AAD9TSP7_9ROSI</name>
<evidence type="ECO:0000313" key="2">
    <source>
        <dbReference type="Proteomes" id="UP001280121"/>
    </source>
</evidence>
<dbReference type="Proteomes" id="UP001280121">
    <property type="component" value="Unassembled WGS sequence"/>
</dbReference>
<comment type="caution">
    <text evidence="1">The sequence shown here is derived from an EMBL/GenBank/DDBJ whole genome shotgun (WGS) entry which is preliminary data.</text>
</comment>
<dbReference type="EMBL" id="JANJYI010000007">
    <property type="protein sequence ID" value="KAK2641033.1"/>
    <property type="molecule type" value="Genomic_DNA"/>
</dbReference>